<keyword evidence="2" id="KW-0808">Transferase</keyword>
<proteinExistence type="predicted"/>
<dbReference type="Proteomes" id="UP000287352">
    <property type="component" value="Unassembled WGS sequence"/>
</dbReference>
<dbReference type="InterPro" id="IPR000182">
    <property type="entry name" value="GNAT_dom"/>
</dbReference>
<dbReference type="PROSITE" id="PS51186">
    <property type="entry name" value="GNAT"/>
    <property type="match status" value="1"/>
</dbReference>
<evidence type="ECO:0000313" key="3">
    <source>
        <dbReference type="Proteomes" id="UP000287352"/>
    </source>
</evidence>
<evidence type="ECO:0000313" key="2">
    <source>
        <dbReference type="EMBL" id="GCE11175.1"/>
    </source>
</evidence>
<dbReference type="AlphaFoldDB" id="A0A401ZWA0"/>
<dbReference type="EMBL" id="BIFR01000001">
    <property type="protein sequence ID" value="GCE11175.1"/>
    <property type="molecule type" value="Genomic_DNA"/>
</dbReference>
<sequence>MYIHTAKLLLRDFTDNDFTAIHAFDADPELRRYCGGGVASENDTRAFLHHALIWQASDPRPVYALALIRKEDDQMIGVVGLSIVNPDLGEAELWYRLSRFYWKQGYMTEAVQALIAFSFQTLYLHRIYAQCAPENQAARRVLEKVGLRLEGLLKENAPHEDGTWRDSQLYAILASEWAEHAF</sequence>
<dbReference type="RefSeq" id="WP_126578859.1">
    <property type="nucleotide sequence ID" value="NZ_BIFR01000001.1"/>
</dbReference>
<accession>A0A401ZWA0</accession>
<dbReference type="GO" id="GO:0016747">
    <property type="term" value="F:acyltransferase activity, transferring groups other than amino-acyl groups"/>
    <property type="evidence" value="ECO:0007669"/>
    <property type="project" value="InterPro"/>
</dbReference>
<reference evidence="3" key="1">
    <citation type="submission" date="2018-12" db="EMBL/GenBank/DDBJ databases">
        <title>Tengunoibacter tsumagoiensis gen. nov., sp. nov., Dictyobacter kobayashii sp. nov., D. alpinus sp. nov., and D. joshuensis sp. nov. and description of Dictyobacteraceae fam. nov. within the order Ktedonobacterales isolated from Tengu-no-mugimeshi.</title>
        <authorList>
            <person name="Wang C.M."/>
            <person name="Zheng Y."/>
            <person name="Sakai Y."/>
            <person name="Toyoda A."/>
            <person name="Minakuchi Y."/>
            <person name="Abe K."/>
            <person name="Yokota A."/>
            <person name="Yabe S."/>
        </authorList>
    </citation>
    <scope>NUCLEOTIDE SEQUENCE [LARGE SCALE GENOMIC DNA]</scope>
    <source>
        <strain evidence="3">Uno3</strain>
    </source>
</reference>
<gene>
    <name evidence="2" type="ORF">KTT_10340</name>
</gene>
<dbReference type="InterPro" id="IPR051531">
    <property type="entry name" value="N-acetyltransferase"/>
</dbReference>
<feature type="domain" description="N-acetyltransferase" evidence="1">
    <location>
        <begin position="8"/>
        <end position="179"/>
    </location>
</feature>
<dbReference type="Pfam" id="PF13302">
    <property type="entry name" value="Acetyltransf_3"/>
    <property type="match status" value="1"/>
</dbReference>
<dbReference type="InterPro" id="IPR016181">
    <property type="entry name" value="Acyl_CoA_acyltransferase"/>
</dbReference>
<dbReference type="OrthoDB" id="9785602at2"/>
<dbReference type="Gene3D" id="3.40.630.30">
    <property type="match status" value="1"/>
</dbReference>
<dbReference type="PANTHER" id="PTHR43792">
    <property type="entry name" value="GNAT FAMILY, PUTATIVE (AFU_ORTHOLOGUE AFUA_3G00765)-RELATED-RELATED"/>
    <property type="match status" value="1"/>
</dbReference>
<organism evidence="2 3">
    <name type="scientific">Tengunoibacter tsumagoiensis</name>
    <dbReference type="NCBI Taxonomy" id="2014871"/>
    <lineage>
        <taxon>Bacteria</taxon>
        <taxon>Bacillati</taxon>
        <taxon>Chloroflexota</taxon>
        <taxon>Ktedonobacteria</taxon>
        <taxon>Ktedonobacterales</taxon>
        <taxon>Dictyobacteraceae</taxon>
        <taxon>Tengunoibacter</taxon>
    </lineage>
</organism>
<comment type="caution">
    <text evidence="2">The sequence shown here is derived from an EMBL/GenBank/DDBJ whole genome shotgun (WGS) entry which is preliminary data.</text>
</comment>
<name>A0A401ZWA0_9CHLR</name>
<dbReference type="SUPFAM" id="SSF55729">
    <property type="entry name" value="Acyl-CoA N-acyltransferases (Nat)"/>
    <property type="match status" value="1"/>
</dbReference>
<keyword evidence="3" id="KW-1185">Reference proteome</keyword>
<protein>
    <submittedName>
        <fullName evidence="2">Acetyltransferase</fullName>
    </submittedName>
</protein>
<evidence type="ECO:0000259" key="1">
    <source>
        <dbReference type="PROSITE" id="PS51186"/>
    </source>
</evidence>